<organism evidence="1 2">
    <name type="scientific">Panicum hallii var. hallii</name>
    <dbReference type="NCBI Taxonomy" id="1504633"/>
    <lineage>
        <taxon>Eukaryota</taxon>
        <taxon>Viridiplantae</taxon>
        <taxon>Streptophyta</taxon>
        <taxon>Embryophyta</taxon>
        <taxon>Tracheophyta</taxon>
        <taxon>Spermatophyta</taxon>
        <taxon>Magnoliopsida</taxon>
        <taxon>Liliopsida</taxon>
        <taxon>Poales</taxon>
        <taxon>Poaceae</taxon>
        <taxon>PACMAD clade</taxon>
        <taxon>Panicoideae</taxon>
        <taxon>Panicodae</taxon>
        <taxon>Paniceae</taxon>
        <taxon>Panicinae</taxon>
        <taxon>Panicum</taxon>
        <taxon>Panicum sect. Panicum</taxon>
    </lineage>
</organism>
<keyword evidence="2" id="KW-1185">Reference proteome</keyword>
<gene>
    <name evidence="1" type="ORF">GQ55_5G234400</name>
</gene>
<proteinExistence type="predicted"/>
<evidence type="ECO:0000313" key="2">
    <source>
        <dbReference type="Proteomes" id="UP000244336"/>
    </source>
</evidence>
<dbReference type="EMBL" id="CM009753">
    <property type="protein sequence ID" value="PUZ55715.1"/>
    <property type="molecule type" value="Genomic_DNA"/>
</dbReference>
<evidence type="ECO:0000313" key="1">
    <source>
        <dbReference type="EMBL" id="PUZ55715.1"/>
    </source>
</evidence>
<dbReference type="Proteomes" id="UP000244336">
    <property type="component" value="Chromosome 5"/>
</dbReference>
<reference evidence="1 2" key="1">
    <citation type="submission" date="2018-04" db="EMBL/GenBank/DDBJ databases">
        <title>WGS assembly of Panicum hallii var. hallii HAL2.</title>
        <authorList>
            <person name="Lovell J."/>
            <person name="Jenkins J."/>
            <person name="Lowry D."/>
            <person name="Mamidi S."/>
            <person name="Sreedasyam A."/>
            <person name="Weng X."/>
            <person name="Barry K."/>
            <person name="Bonette J."/>
            <person name="Campitelli B."/>
            <person name="Daum C."/>
            <person name="Gordon S."/>
            <person name="Gould B."/>
            <person name="Lipzen A."/>
            <person name="MacQueen A."/>
            <person name="Palacio-Mejia J."/>
            <person name="Plott C."/>
            <person name="Shakirov E."/>
            <person name="Shu S."/>
            <person name="Yoshinaga Y."/>
            <person name="Zane M."/>
            <person name="Rokhsar D."/>
            <person name="Grimwood J."/>
            <person name="Schmutz J."/>
            <person name="Juenger T."/>
        </authorList>
    </citation>
    <scope>NUCLEOTIDE SEQUENCE [LARGE SCALE GENOMIC DNA]</scope>
    <source>
        <strain evidence="2">cv. HAL2</strain>
    </source>
</reference>
<protein>
    <submittedName>
        <fullName evidence="1">Uncharacterized protein</fullName>
    </submittedName>
</protein>
<sequence length="66" mass="7929">MPILTLWQSWQQSRGLICHLFIALPSNHEKVHCSITFHLSPYPIWSLWLSNQRRVKAWLSWSVVDW</sequence>
<accession>A0A2T7DJG8</accession>
<dbReference type="AlphaFoldDB" id="A0A2T7DJG8"/>
<dbReference type="Gramene" id="PUZ55715">
    <property type="protein sequence ID" value="PUZ55715"/>
    <property type="gene ID" value="GQ55_5G234400"/>
</dbReference>
<name>A0A2T7DJG8_9POAL</name>